<dbReference type="NCBIfam" id="TIGR02159">
    <property type="entry name" value="PA_CoA_Oxy4"/>
    <property type="match status" value="1"/>
</dbReference>
<dbReference type="EMBL" id="CP031968">
    <property type="protein sequence ID" value="AXT44728.1"/>
    <property type="molecule type" value="Genomic_DNA"/>
</dbReference>
<evidence type="ECO:0000259" key="1">
    <source>
        <dbReference type="Pfam" id="PF01883"/>
    </source>
</evidence>
<dbReference type="Pfam" id="PF23451">
    <property type="entry name" value="Zn_ribbon_PaaD"/>
    <property type="match status" value="1"/>
</dbReference>
<dbReference type="InterPro" id="IPR002744">
    <property type="entry name" value="MIP18-like"/>
</dbReference>
<gene>
    <name evidence="3" type="primary">paaJ</name>
    <name evidence="3" type="ORF">D1345_00215</name>
</gene>
<dbReference type="InterPro" id="IPR052339">
    <property type="entry name" value="Fe-S_Maturation_MIP18"/>
</dbReference>
<evidence type="ECO:0000313" key="3">
    <source>
        <dbReference type="EMBL" id="AXT44728.1"/>
    </source>
</evidence>
<protein>
    <submittedName>
        <fullName evidence="3">Phenylacetate-CoA oxygenase subunit PaaJ</fullName>
    </submittedName>
</protein>
<sequence length="174" mass="19199">MVSRVHGLEVQSGTERVWEWLAGIPDPEMPYVSIVDLGIVRDVRWEDDALRVVVTPTYSGCPAKAQIDSNIRQTLQDRGVEAVRLETRLHPAWSTDWLSESGRSKLRAAGIAPPLPAEPGWQRLSFVAAAAPRVPCPRCGSDATRPQGEFGGTACKSLYQCDACRNPFEHFKSL</sequence>
<reference evidence="3 4" key="1">
    <citation type="submission" date="2018-08" db="EMBL/GenBank/DDBJ databases">
        <title>Complete genome sequence of JP2-74.</title>
        <authorList>
            <person name="Wu L."/>
        </authorList>
    </citation>
    <scope>NUCLEOTIDE SEQUENCE [LARGE SCALE GENOMIC DNA]</scope>
    <source>
        <strain evidence="3 4">JP2-74</strain>
    </source>
</reference>
<proteinExistence type="predicted"/>
<dbReference type="AlphaFoldDB" id="A0AAD0RUZ2"/>
<dbReference type="InterPro" id="IPR034904">
    <property type="entry name" value="FSCA_dom_sf"/>
</dbReference>
<dbReference type="InterPro" id="IPR011883">
    <property type="entry name" value="PaaD-like"/>
</dbReference>
<feature type="domain" description="PaaD zinc beta ribbon" evidence="2">
    <location>
        <begin position="129"/>
        <end position="172"/>
    </location>
</feature>
<evidence type="ECO:0000259" key="2">
    <source>
        <dbReference type="Pfam" id="PF23451"/>
    </source>
</evidence>
<feature type="domain" description="MIP18 family-like" evidence="1">
    <location>
        <begin position="15"/>
        <end position="76"/>
    </location>
</feature>
<accession>A0AAD0RUZ2</accession>
<evidence type="ECO:0000313" key="4">
    <source>
        <dbReference type="Proteomes" id="UP000259465"/>
    </source>
</evidence>
<organism evidence="3 4">
    <name type="scientific">Chromobacterium rhizoryzae</name>
    <dbReference type="NCBI Taxonomy" id="1778675"/>
    <lineage>
        <taxon>Bacteria</taxon>
        <taxon>Pseudomonadati</taxon>
        <taxon>Pseudomonadota</taxon>
        <taxon>Betaproteobacteria</taxon>
        <taxon>Neisseriales</taxon>
        <taxon>Chromobacteriaceae</taxon>
        <taxon>Chromobacterium</taxon>
    </lineage>
</organism>
<dbReference type="KEGG" id="crz:D1345_00215"/>
<dbReference type="Proteomes" id="UP000259465">
    <property type="component" value="Chromosome"/>
</dbReference>
<keyword evidence="4" id="KW-1185">Reference proteome</keyword>
<dbReference type="InterPro" id="IPR056572">
    <property type="entry name" value="Zn_ribbon_PaaD"/>
</dbReference>
<dbReference type="Gene3D" id="3.30.300.130">
    <property type="entry name" value="Fe-S cluster assembly (FSCA)"/>
    <property type="match status" value="1"/>
</dbReference>
<name>A0AAD0RUZ2_9NEIS</name>
<dbReference type="SUPFAM" id="SSF117916">
    <property type="entry name" value="Fe-S cluster assembly (FSCA) domain-like"/>
    <property type="match status" value="1"/>
</dbReference>
<dbReference type="PANTHER" id="PTHR42831:SF3">
    <property type="entry name" value="1,2-PHENYLACETYL-COA EPOXIDASE, SUBUNIT D-RELATED"/>
    <property type="match status" value="1"/>
</dbReference>
<dbReference type="Pfam" id="PF01883">
    <property type="entry name" value="FeS_assembly_P"/>
    <property type="match status" value="1"/>
</dbReference>
<dbReference type="PANTHER" id="PTHR42831">
    <property type="entry name" value="FE-S PROTEIN MATURATION AUXILIARY FACTOR YITW"/>
    <property type="match status" value="1"/>
</dbReference>